<evidence type="ECO:0000313" key="4">
    <source>
        <dbReference type="EMBL" id="KAK8870101.1"/>
    </source>
</evidence>
<dbReference type="Pfam" id="PF00561">
    <property type="entry name" value="Abhydrolase_1"/>
    <property type="match status" value="1"/>
</dbReference>
<comment type="similarity">
    <text evidence="1">Belongs to the AB hydrolase superfamily.</text>
</comment>
<name>A0AAW0Z7M9_9TREE</name>
<dbReference type="GO" id="GO:0052689">
    <property type="term" value="F:carboxylic ester hydrolase activity"/>
    <property type="evidence" value="ECO:0007669"/>
    <property type="project" value="TreeGrafter"/>
</dbReference>
<feature type="domain" description="AB hydrolase-1" evidence="3">
    <location>
        <begin position="97"/>
        <end position="340"/>
    </location>
</feature>
<reference evidence="4 5" key="1">
    <citation type="journal article" date="2024" name="bioRxiv">
        <title>Comparative genomics of Cryptococcus and Kwoniella reveals pathogenesis evolution and contrasting karyotype dynamics via intercentromeric recombination or chromosome fusion.</title>
        <authorList>
            <person name="Coelho M.A."/>
            <person name="David-Palma M."/>
            <person name="Shea T."/>
            <person name="Bowers K."/>
            <person name="McGinley-Smith S."/>
            <person name="Mohammad A.W."/>
            <person name="Gnirke A."/>
            <person name="Yurkov A.M."/>
            <person name="Nowrousian M."/>
            <person name="Sun S."/>
            <person name="Cuomo C.A."/>
            <person name="Heitman J."/>
        </authorList>
    </citation>
    <scope>NUCLEOTIDE SEQUENCE [LARGE SCALE GENOMIC DNA]</scope>
    <source>
        <strain evidence="4 5">CBS 13917</strain>
    </source>
</reference>
<dbReference type="InterPro" id="IPR000073">
    <property type="entry name" value="AB_hydrolase_1"/>
</dbReference>
<dbReference type="Proteomes" id="UP001388673">
    <property type="component" value="Unassembled WGS sequence"/>
</dbReference>
<dbReference type="Gene3D" id="3.40.50.1820">
    <property type="entry name" value="alpha/beta hydrolase"/>
    <property type="match status" value="1"/>
</dbReference>
<gene>
    <name evidence="4" type="ORF">IAR55_000671</name>
</gene>
<proteinExistence type="inferred from homology"/>
<dbReference type="GO" id="GO:0005739">
    <property type="term" value="C:mitochondrion"/>
    <property type="evidence" value="ECO:0007669"/>
    <property type="project" value="TreeGrafter"/>
</dbReference>
<dbReference type="FunFam" id="3.40.50.1820:FF:000039">
    <property type="entry name" value="Esterase ybfF"/>
    <property type="match status" value="1"/>
</dbReference>
<dbReference type="SUPFAM" id="SSF53474">
    <property type="entry name" value="alpha/beta-Hydrolases"/>
    <property type="match status" value="1"/>
</dbReference>
<evidence type="ECO:0000259" key="3">
    <source>
        <dbReference type="Pfam" id="PF00561"/>
    </source>
</evidence>
<evidence type="ECO:0000256" key="2">
    <source>
        <dbReference type="ARBA" id="ARBA00022801"/>
    </source>
</evidence>
<dbReference type="RefSeq" id="XP_066806347.1">
    <property type="nucleotide sequence ID" value="XM_066943805.1"/>
</dbReference>
<evidence type="ECO:0000313" key="5">
    <source>
        <dbReference type="Proteomes" id="UP001388673"/>
    </source>
</evidence>
<protein>
    <recommendedName>
        <fullName evidence="3">AB hydrolase-1 domain-containing protein</fullName>
    </recommendedName>
</protein>
<sequence>MRPCAAQSVAQNARPLIRARLAKSSRPAILHQSVALASTSLTPCPSYHFGGAASAIGSIRHRHSHASVSTQVHHGAPVDLAFDVVQPATPRTDGQSLVICHGLLGSKQNWRSLAKMFASKLGMPVYTLDLRNHGQSPHAEPHTYSAMAQDIAHFLSQQGLSSGVNLLGHSMGGKAVMALALNAEINKPLRSLISVDMTPAIGKMSPEFLAYTEAMIEIEKAKVKTKHEADKILEKTEPILATRQFLLTNIRTTHGSDQHLVFRNPLQLLSEAIPHIGDFPYKPPPPVSPSSPEWTGPTLFLKGEHSRYINKHNIPTAKAFFPNMSLQVLDAGHWVHAERPKETVDLVKEFVESVGE</sequence>
<dbReference type="KEGG" id="kne:92177931"/>
<dbReference type="PANTHER" id="PTHR46118:SF4">
    <property type="entry name" value="PROTEIN ABHD11"/>
    <property type="match status" value="1"/>
</dbReference>
<dbReference type="GeneID" id="92177931"/>
<comment type="caution">
    <text evidence="4">The sequence shown here is derived from an EMBL/GenBank/DDBJ whole genome shotgun (WGS) entry which is preliminary data.</text>
</comment>
<dbReference type="InterPro" id="IPR029058">
    <property type="entry name" value="AB_hydrolase_fold"/>
</dbReference>
<keyword evidence="5" id="KW-1185">Reference proteome</keyword>
<evidence type="ECO:0000256" key="1">
    <source>
        <dbReference type="ARBA" id="ARBA00008645"/>
    </source>
</evidence>
<dbReference type="AlphaFoldDB" id="A0AAW0Z7M9"/>
<dbReference type="PANTHER" id="PTHR46118">
    <property type="entry name" value="PROTEIN ABHD11"/>
    <property type="match status" value="1"/>
</dbReference>
<dbReference type="EMBL" id="JBCAWK010000001">
    <property type="protein sequence ID" value="KAK8870101.1"/>
    <property type="molecule type" value="Genomic_DNA"/>
</dbReference>
<accession>A0AAW0Z7M9</accession>
<keyword evidence="2" id="KW-0378">Hydrolase</keyword>
<organism evidence="4 5">
    <name type="scientific">Kwoniella newhampshirensis</name>
    <dbReference type="NCBI Taxonomy" id="1651941"/>
    <lineage>
        <taxon>Eukaryota</taxon>
        <taxon>Fungi</taxon>
        <taxon>Dikarya</taxon>
        <taxon>Basidiomycota</taxon>
        <taxon>Agaricomycotina</taxon>
        <taxon>Tremellomycetes</taxon>
        <taxon>Tremellales</taxon>
        <taxon>Cryptococcaceae</taxon>
        <taxon>Kwoniella</taxon>
    </lineage>
</organism>